<evidence type="ECO:0000313" key="2">
    <source>
        <dbReference type="Proteomes" id="UP000253688"/>
    </source>
</evidence>
<comment type="caution">
    <text evidence="1">The sequence shown here is derived from an EMBL/GenBank/DDBJ whole genome shotgun (WGS) entry which is preliminary data.</text>
</comment>
<dbReference type="Gene3D" id="1.10.238.160">
    <property type="match status" value="1"/>
</dbReference>
<name>A0A365PL60_ACIJU</name>
<dbReference type="Pfam" id="PF05930">
    <property type="entry name" value="Phage_AlpA"/>
    <property type="match status" value="1"/>
</dbReference>
<accession>A0A365PL60</accession>
<dbReference type="AlphaFoldDB" id="A0A365PL60"/>
<reference evidence="1 2" key="1">
    <citation type="submission" date="2018-04" db="EMBL/GenBank/DDBJ databases">
        <title>Acinetobacter junii Genome sequencing and assembly.</title>
        <authorList>
            <person name="Su J."/>
            <person name="Rensing C."/>
            <person name="Mazhar H.S."/>
        </authorList>
    </citation>
    <scope>NUCLEOTIDE SEQUENCE [LARGE SCALE GENOMIC DNA]</scope>
    <source>
        <strain evidence="1 2">SC22</strain>
    </source>
</reference>
<dbReference type="EMBL" id="QEWH01000022">
    <property type="protein sequence ID" value="RBA49108.1"/>
    <property type="molecule type" value="Genomic_DNA"/>
</dbReference>
<sequence>MSIAHNFNIDRRIRAKEFMALLSIGRTKFYRMIKTGEIPQPIRVSEKEVFWHESSVKKVVEKHKEISDMIAC</sequence>
<evidence type="ECO:0000313" key="1">
    <source>
        <dbReference type="EMBL" id="RBA49108.1"/>
    </source>
</evidence>
<dbReference type="InterPro" id="IPR010260">
    <property type="entry name" value="AlpA"/>
</dbReference>
<dbReference type="Proteomes" id="UP000253688">
    <property type="component" value="Unassembled WGS sequence"/>
</dbReference>
<dbReference type="STRING" id="40215.BVL33_05910"/>
<protein>
    <submittedName>
        <fullName evidence="1">AlpA family phage regulatory protein</fullName>
    </submittedName>
</protein>
<organism evidence="1 2">
    <name type="scientific">Acinetobacter junii</name>
    <dbReference type="NCBI Taxonomy" id="40215"/>
    <lineage>
        <taxon>Bacteria</taxon>
        <taxon>Pseudomonadati</taxon>
        <taxon>Pseudomonadota</taxon>
        <taxon>Gammaproteobacteria</taxon>
        <taxon>Moraxellales</taxon>
        <taxon>Moraxellaceae</taxon>
        <taxon>Acinetobacter</taxon>
    </lineage>
</organism>
<dbReference type="KEGG" id="ajn:BVL33_05910"/>
<dbReference type="RefSeq" id="WP_075696197.1">
    <property type="nucleotide sequence ID" value="NZ_BKGW01000122.1"/>
</dbReference>
<proteinExistence type="predicted"/>
<gene>
    <name evidence="1" type="ORF">DC346_04195</name>
</gene>